<evidence type="ECO:0000313" key="2">
    <source>
        <dbReference type="EMBL" id="TYR75760.1"/>
    </source>
</evidence>
<keyword evidence="1" id="KW-1133">Transmembrane helix</keyword>
<comment type="caution">
    <text evidence="2">The sequence shown here is derived from an EMBL/GenBank/DDBJ whole genome shotgun (WGS) entry which is preliminary data.</text>
</comment>
<dbReference type="Pfam" id="PF10067">
    <property type="entry name" value="DUF2306"/>
    <property type="match status" value="1"/>
</dbReference>
<feature type="transmembrane region" description="Helical" evidence="1">
    <location>
        <begin position="39"/>
        <end position="58"/>
    </location>
</feature>
<feature type="transmembrane region" description="Helical" evidence="1">
    <location>
        <begin position="70"/>
        <end position="95"/>
    </location>
</feature>
<feature type="transmembrane region" description="Helical" evidence="1">
    <location>
        <begin position="135"/>
        <end position="154"/>
    </location>
</feature>
<keyword evidence="1" id="KW-0472">Membrane</keyword>
<name>A0A5D4KG08_9BACI</name>
<sequence length="231" mass="26051">MDLFSIIRALHIIGGFTALLTFWIPVVTRKGGRVHKIAGWVYVWGMIIVALSALYMGIYRLFDPASTSEVISFSLFLIYIAILSGSTAYYGIRVLRFKGRKAVHKQLLDLGFPLLLLISSGAVSVYGFLQNFQLLAWFPFLGIFLSGTQLKYWLRKPVRKLHWWFEHLGGMLGCSIATITAFTVFGAPRLMNVESVSILLWFLPTILLTPAIIGFSIYYDRKFNGKKVISG</sequence>
<keyword evidence="1" id="KW-0812">Transmembrane</keyword>
<proteinExistence type="predicted"/>
<feature type="transmembrane region" description="Helical" evidence="1">
    <location>
        <begin position="198"/>
        <end position="219"/>
    </location>
</feature>
<dbReference type="Proteomes" id="UP000323317">
    <property type="component" value="Unassembled WGS sequence"/>
</dbReference>
<gene>
    <name evidence="2" type="ORF">FZC79_09045</name>
</gene>
<feature type="transmembrane region" description="Helical" evidence="1">
    <location>
        <begin position="6"/>
        <end position="27"/>
    </location>
</feature>
<organism evidence="2 3">
    <name type="scientific">Rossellomorea vietnamensis</name>
    <dbReference type="NCBI Taxonomy" id="218284"/>
    <lineage>
        <taxon>Bacteria</taxon>
        <taxon>Bacillati</taxon>
        <taxon>Bacillota</taxon>
        <taxon>Bacilli</taxon>
        <taxon>Bacillales</taxon>
        <taxon>Bacillaceae</taxon>
        <taxon>Rossellomorea</taxon>
    </lineage>
</organism>
<protein>
    <submittedName>
        <fullName evidence="2">DUF2306 domain-containing protein</fullName>
    </submittedName>
</protein>
<feature type="transmembrane region" description="Helical" evidence="1">
    <location>
        <begin position="107"/>
        <end position="129"/>
    </location>
</feature>
<dbReference type="RefSeq" id="WP_148946507.1">
    <property type="nucleotide sequence ID" value="NZ_JBNIKK010000001.1"/>
</dbReference>
<evidence type="ECO:0000256" key="1">
    <source>
        <dbReference type="SAM" id="Phobius"/>
    </source>
</evidence>
<dbReference type="EMBL" id="VTEH01000005">
    <property type="protein sequence ID" value="TYR75760.1"/>
    <property type="molecule type" value="Genomic_DNA"/>
</dbReference>
<dbReference type="InterPro" id="IPR018750">
    <property type="entry name" value="DUF2306_membrane"/>
</dbReference>
<dbReference type="AlphaFoldDB" id="A0A5D4KG08"/>
<reference evidence="2 3" key="1">
    <citation type="submission" date="2019-08" db="EMBL/GenBank/DDBJ databases">
        <title>Bacillus genomes from the desert of Cuatro Cienegas, Coahuila.</title>
        <authorList>
            <person name="Olmedo-Alvarez G."/>
        </authorList>
    </citation>
    <scope>NUCLEOTIDE SEQUENCE [LARGE SCALE GENOMIC DNA]</scope>
    <source>
        <strain evidence="2 3">CH40_1T</strain>
    </source>
</reference>
<evidence type="ECO:0000313" key="3">
    <source>
        <dbReference type="Proteomes" id="UP000323317"/>
    </source>
</evidence>
<accession>A0A5D4KG08</accession>
<feature type="transmembrane region" description="Helical" evidence="1">
    <location>
        <begin position="161"/>
        <end position="186"/>
    </location>
</feature>